<dbReference type="Gene3D" id="1.10.150.630">
    <property type="match status" value="1"/>
</dbReference>
<gene>
    <name evidence="2" type="primary">sctW</name>
    <name evidence="2" type="ORF">O1V66_09105</name>
</gene>
<dbReference type="Proteomes" id="UP001164712">
    <property type="component" value="Chromosome"/>
</dbReference>
<sequence length="377" mass="42684">MKIGGSEYGHLSALRVREQQRDKAQLQKETSNAKVNDEAYLEDQALLILDEDSSADLLARASQSVDEGLQASSQFRSRRDLSLKSGTDAENNFDSILDDNSLKKLELLLKMVSGVSRSSIKDMLFKFFKQFPDDSDRVIILRKALKRADINENLKPIIKLLLKQLEQSSEPKALKAGINVALKARLFGQTLGVSPALLRSTYRGFLESHGDEIETYMSWISLFGYQKRHHIMKFIEEALLQDIDSLVPSCSPPEFGEVLAKLNQLKKMRTLENTFISSLLSRNPIFDINGSEKSWLLFLFCIIKDPAGIKNYLADVSPSLEGKSASIKAQFYQAVYLLCKNIPEEFFADENGRLDVETELNSRINEFFKLELLNSRI</sequence>
<dbReference type="EMBL" id="CP114058">
    <property type="protein sequence ID" value="WAT02671.1"/>
    <property type="molecule type" value="Genomic_DNA"/>
</dbReference>
<dbReference type="InterPro" id="IPR003520">
    <property type="entry name" value="Invas_InvE"/>
</dbReference>
<evidence type="ECO:0000259" key="1">
    <source>
        <dbReference type="Pfam" id="PF07201"/>
    </source>
</evidence>
<proteinExistence type="predicted"/>
<dbReference type="InterPro" id="IPR010812">
    <property type="entry name" value="HrpJ-like"/>
</dbReference>
<dbReference type="Pfam" id="PF07201">
    <property type="entry name" value="HrpJ"/>
    <property type="match status" value="1"/>
</dbReference>
<dbReference type="NCBIfam" id="TIGR02568">
    <property type="entry name" value="LcrE"/>
    <property type="match status" value="1"/>
</dbReference>
<feature type="domain" description="Hypersensitivity response secretion-like HrpJ" evidence="1">
    <location>
        <begin position="90"/>
        <end position="223"/>
    </location>
</feature>
<dbReference type="RefSeq" id="WP_052673375.1">
    <property type="nucleotide sequence ID" value="NZ_CP114058.1"/>
</dbReference>
<evidence type="ECO:0000313" key="3">
    <source>
        <dbReference type="Proteomes" id="UP001164712"/>
    </source>
</evidence>
<protein>
    <submittedName>
        <fullName evidence="2">Type III secretion system gatekeeper subunit SctW</fullName>
    </submittedName>
</protein>
<organism evidence="2 3">
    <name type="scientific">Rouxiella chamberiensis</name>
    <dbReference type="NCBI Taxonomy" id="1513468"/>
    <lineage>
        <taxon>Bacteria</taxon>
        <taxon>Pseudomonadati</taxon>
        <taxon>Pseudomonadota</taxon>
        <taxon>Gammaproteobacteria</taxon>
        <taxon>Enterobacterales</taxon>
        <taxon>Yersiniaceae</taxon>
        <taxon>Rouxiella</taxon>
    </lineage>
</organism>
<dbReference type="SUPFAM" id="SSF140591">
    <property type="entry name" value="Type III secretion system domain"/>
    <property type="match status" value="1"/>
</dbReference>
<dbReference type="InterPro" id="IPR013401">
    <property type="entry name" value="T3SS_LcrE"/>
</dbReference>
<evidence type="ECO:0000313" key="2">
    <source>
        <dbReference type="EMBL" id="WAT02671.1"/>
    </source>
</evidence>
<dbReference type="PRINTS" id="PR01344">
    <property type="entry name" value="INVEPROTEIN"/>
</dbReference>
<reference evidence="2" key="1">
    <citation type="submission" date="2022-12" db="EMBL/GenBank/DDBJ databases">
        <title>Complete genome sequence of an Australian strain of Rouxiella badensis DAR84756 and resolution of the R. badensis DSM100043 and R. chamberiensis DSM28324 genomes.</title>
        <authorList>
            <person name="Paul S."/>
            <person name="Anderson P.J."/>
            <person name="Maynard G."/>
            <person name="Dyall-Smith M."/>
            <person name="Kudinha T."/>
        </authorList>
    </citation>
    <scope>NUCLEOTIDE SEQUENCE</scope>
    <source>
        <strain evidence="2">DSM 28324</strain>
    </source>
</reference>
<keyword evidence="3" id="KW-1185">Reference proteome</keyword>
<accession>A0ABY7HV56</accession>
<name>A0ABY7HV56_9GAMM</name>